<name>A0A347WIQ2_9LACT</name>
<dbReference type="AlphaFoldDB" id="A0A347WIQ2"/>
<dbReference type="SUPFAM" id="SSF56672">
    <property type="entry name" value="DNA/RNA polymerases"/>
    <property type="match status" value="1"/>
</dbReference>
<organism evidence="1 2">
    <name type="scientific">Suicoccus acidiformans</name>
    <dbReference type="NCBI Taxonomy" id="2036206"/>
    <lineage>
        <taxon>Bacteria</taxon>
        <taxon>Bacillati</taxon>
        <taxon>Bacillota</taxon>
        <taxon>Bacilli</taxon>
        <taxon>Lactobacillales</taxon>
        <taxon>Aerococcaceae</taxon>
        <taxon>Suicoccus</taxon>
    </lineage>
</organism>
<protein>
    <submittedName>
        <fullName evidence="1">Uncharacterized protein</fullName>
    </submittedName>
</protein>
<dbReference type="OrthoDB" id="9793236at2"/>
<dbReference type="PANTHER" id="PTHR34047:SF8">
    <property type="entry name" value="PROTEIN YKFC"/>
    <property type="match status" value="1"/>
</dbReference>
<dbReference type="InterPro" id="IPR051083">
    <property type="entry name" value="GrpII_Intron_Splice-Mob/Def"/>
</dbReference>
<evidence type="ECO:0000313" key="2">
    <source>
        <dbReference type="Proteomes" id="UP000263232"/>
    </source>
</evidence>
<dbReference type="InterPro" id="IPR043502">
    <property type="entry name" value="DNA/RNA_pol_sf"/>
</dbReference>
<gene>
    <name evidence="1" type="ORF">CL176_02355</name>
</gene>
<proteinExistence type="predicted"/>
<dbReference type="KEGG" id="abae:CL176_02355"/>
<dbReference type="Proteomes" id="UP000263232">
    <property type="component" value="Chromosome"/>
</dbReference>
<accession>A0A347WIQ2</accession>
<keyword evidence="2" id="KW-1185">Reference proteome</keyword>
<dbReference type="EMBL" id="CP023434">
    <property type="protein sequence ID" value="AXY24959.1"/>
    <property type="molecule type" value="Genomic_DNA"/>
</dbReference>
<evidence type="ECO:0000313" key="1">
    <source>
        <dbReference type="EMBL" id="AXY24959.1"/>
    </source>
</evidence>
<sequence length="112" mass="12716">MKFKQGVIVDDIEETISEYGSAILRKVKGGNYQVLPVNRVYIPKDSRGKCVLGIPVVRDRIVQQMILNILDPYIAPHFSDHSYGFRKGRNAHDAIHQVEAYTNEGVCICREL</sequence>
<reference evidence="1 2" key="1">
    <citation type="submission" date="2017-09" db="EMBL/GenBank/DDBJ databases">
        <title>Complete genome sequence of Oxytococcus suis strain ZY16052.</title>
        <authorList>
            <person name="Li F."/>
        </authorList>
    </citation>
    <scope>NUCLEOTIDE SEQUENCE [LARGE SCALE GENOMIC DNA]</scope>
    <source>
        <strain evidence="1 2">ZY16052</strain>
    </source>
</reference>
<dbReference type="PANTHER" id="PTHR34047">
    <property type="entry name" value="NUCLEAR INTRON MATURASE 1, MITOCHONDRIAL-RELATED"/>
    <property type="match status" value="1"/>
</dbReference>